<dbReference type="AlphaFoldDB" id="A0A2P5AKW6"/>
<evidence type="ECO:0000259" key="7">
    <source>
        <dbReference type="Pfam" id="PF00931"/>
    </source>
</evidence>
<dbReference type="EMBL" id="JXTB01000539">
    <property type="protein sequence ID" value="PON37183.1"/>
    <property type="molecule type" value="Genomic_DNA"/>
</dbReference>
<dbReference type="GO" id="GO:0006952">
    <property type="term" value="P:defense response"/>
    <property type="evidence" value="ECO:0007669"/>
    <property type="project" value="UniProtKB-KW"/>
</dbReference>
<dbReference type="InterPro" id="IPR002182">
    <property type="entry name" value="NB-ARC"/>
</dbReference>
<evidence type="ECO:0000256" key="5">
    <source>
        <dbReference type="ARBA" id="ARBA00022840"/>
    </source>
</evidence>
<evidence type="ECO:0000256" key="1">
    <source>
        <dbReference type="ARBA" id="ARBA00008894"/>
    </source>
</evidence>
<dbReference type="PROSITE" id="PS51450">
    <property type="entry name" value="LRR"/>
    <property type="match status" value="1"/>
</dbReference>
<feature type="coiled-coil region" evidence="6">
    <location>
        <begin position="51"/>
        <end position="78"/>
    </location>
</feature>
<dbReference type="Gene3D" id="1.10.8.430">
    <property type="entry name" value="Helical domain of apoptotic protease-activating factors"/>
    <property type="match status" value="1"/>
</dbReference>
<evidence type="ECO:0000256" key="6">
    <source>
        <dbReference type="SAM" id="Coils"/>
    </source>
</evidence>
<dbReference type="SUPFAM" id="SSF52540">
    <property type="entry name" value="P-loop containing nucleoside triphosphate hydrolases"/>
    <property type="match status" value="1"/>
</dbReference>
<keyword evidence="4" id="KW-0611">Plant defense</keyword>
<dbReference type="Pfam" id="PF00931">
    <property type="entry name" value="NB-ARC"/>
    <property type="match status" value="1"/>
</dbReference>
<dbReference type="InterPro" id="IPR042197">
    <property type="entry name" value="Apaf_helical"/>
</dbReference>
<dbReference type="PANTHER" id="PTHR33463">
    <property type="entry name" value="NB-ARC DOMAIN-CONTAINING PROTEIN-RELATED"/>
    <property type="match status" value="1"/>
</dbReference>
<dbReference type="Gene3D" id="3.40.50.300">
    <property type="entry name" value="P-loop containing nucleotide triphosphate hydrolases"/>
    <property type="match status" value="1"/>
</dbReference>
<evidence type="ECO:0000313" key="10">
    <source>
        <dbReference type="Proteomes" id="UP000237105"/>
    </source>
</evidence>
<feature type="domain" description="Disease resistance R13L4/SHOC-2-like LRR" evidence="8">
    <location>
        <begin position="599"/>
        <end position="694"/>
    </location>
</feature>
<feature type="non-terminal residue" evidence="9">
    <location>
        <position position="850"/>
    </location>
</feature>
<dbReference type="SUPFAM" id="SSF52058">
    <property type="entry name" value="L domain-like"/>
    <property type="match status" value="1"/>
</dbReference>
<evidence type="ECO:0000256" key="3">
    <source>
        <dbReference type="ARBA" id="ARBA00022741"/>
    </source>
</evidence>
<dbReference type="OrthoDB" id="1751378at2759"/>
<dbReference type="Gene3D" id="3.80.10.10">
    <property type="entry name" value="Ribonuclease Inhibitor"/>
    <property type="match status" value="1"/>
</dbReference>
<accession>A0A2P5AKW6</accession>
<comment type="caution">
    <text evidence="9">The sequence shown here is derived from an EMBL/GenBank/DDBJ whole genome shotgun (WGS) entry which is preliminary data.</text>
</comment>
<dbReference type="FunFam" id="3.40.50.300:FF:001091">
    <property type="entry name" value="Probable disease resistance protein At1g61300"/>
    <property type="match status" value="1"/>
</dbReference>
<dbReference type="InterPro" id="IPR027417">
    <property type="entry name" value="P-loop_NTPase"/>
</dbReference>
<keyword evidence="3" id="KW-0547">Nucleotide-binding</keyword>
<keyword evidence="2" id="KW-0677">Repeat</keyword>
<name>A0A2P5AKW6_PARAD</name>
<keyword evidence="6" id="KW-0175">Coiled coil</keyword>
<protein>
    <submittedName>
        <fullName evidence="9">NB-ARC domain containing protein</fullName>
    </submittedName>
</protein>
<reference evidence="10" key="1">
    <citation type="submission" date="2016-06" db="EMBL/GenBank/DDBJ databases">
        <title>Parallel loss of symbiosis genes in relatives of nitrogen-fixing non-legume Parasponia.</title>
        <authorList>
            <person name="Van Velzen R."/>
            <person name="Holmer R."/>
            <person name="Bu F."/>
            <person name="Rutten L."/>
            <person name="Van Zeijl A."/>
            <person name="Liu W."/>
            <person name="Santuari L."/>
            <person name="Cao Q."/>
            <person name="Sharma T."/>
            <person name="Shen D."/>
            <person name="Roswanjaya Y."/>
            <person name="Wardhani T."/>
            <person name="Kalhor M.S."/>
            <person name="Jansen J."/>
            <person name="Van den Hoogen J."/>
            <person name="Gungor B."/>
            <person name="Hartog M."/>
            <person name="Hontelez J."/>
            <person name="Verver J."/>
            <person name="Yang W.-C."/>
            <person name="Schijlen E."/>
            <person name="Repin R."/>
            <person name="Schilthuizen M."/>
            <person name="Schranz E."/>
            <person name="Heidstra R."/>
            <person name="Miyata K."/>
            <person name="Fedorova E."/>
            <person name="Kohlen W."/>
            <person name="Bisseling T."/>
            <person name="Smit S."/>
            <person name="Geurts R."/>
        </authorList>
    </citation>
    <scope>NUCLEOTIDE SEQUENCE [LARGE SCALE GENOMIC DNA]</scope>
    <source>
        <strain evidence="10">cv. WU1-14</strain>
    </source>
</reference>
<evidence type="ECO:0000259" key="8">
    <source>
        <dbReference type="Pfam" id="PF23598"/>
    </source>
</evidence>
<sequence length="850" mass="97430">MECLLAIGTSVLEKVANYTVVAIGRQLGYIFYYKSNVDNLNNQTQELGVRKNRLGNRVEEARRNGEEIEGDVQDWLKEVEQIAEKTNSFLEDERHTKTRCSGCSFPNIVLRHKLSRKAKKMIQTVESEIQKTEKFESISSHPILQWSIENKGYETFESRKEIFKEIFEALKDPNVNMIGVYGMGGIGKTMLAKEVARQTMEEKIFNETIFASVSQTPNIEKIQQEVAEKLGLQKFDEIKSISVRAVRLRLRLRQEKRILIILDDVWEELNLFDVGIYFEDDQKGCKIMLTSRSVDVLQNFTNVIAKNFPIEVVSFDEARSLFKRTVGDKVGNPSFHSLIDEMVTECAGLPLAIRTVAYALKDKGLSTWKDALLQLKRSTSTNIEGMSEKVYSSIKLSFDLLGSEEAKTLLLLCCLHEEDANIYIENLMGYSVGWGLFPDVDTLEETRDRVHSLVDKLKGKCLLLEGEYHGTIKVHDVIRDVSISIASKDRRMNIVTNVAKLEEHMNKRVLKDSIAISLIDHHLDRLPSRLEFPQLELFFMFNVSRSLLIPDHFFEETKELRALYLSYVYQGSLPSSFYFLQSLQTLSLRNCKLRDIAIIGELKNLKILDLSDSDIEQLPKQIGQLRGLRVLNLSWCYGLKVIQPHVISSLVNLEELSLETFTEWEVERSDTERSNASLTELKNLSQLTTLQLCVLDANILPRDLFTENIKRYQVFIGGRSYRYGYERYGSRFLHLDLPKSILSYDHAGLDILIKRSEVVHLAGFEGLHNIVYELQNEGFSQVKNFLLKNNAQIRYIVDTTDKIQPCSAFENLDTLILGTLVNLEEICYGELSADSFGKLRQTFVRNCDSL</sequence>
<dbReference type="InterPro" id="IPR050905">
    <property type="entry name" value="Plant_NBS-LRR"/>
</dbReference>
<evidence type="ECO:0000256" key="2">
    <source>
        <dbReference type="ARBA" id="ARBA00022737"/>
    </source>
</evidence>
<dbReference type="Pfam" id="PF23598">
    <property type="entry name" value="LRR_14"/>
    <property type="match status" value="1"/>
</dbReference>
<organism evidence="9 10">
    <name type="scientific">Parasponia andersonii</name>
    <name type="common">Sponia andersonii</name>
    <dbReference type="NCBI Taxonomy" id="3476"/>
    <lineage>
        <taxon>Eukaryota</taxon>
        <taxon>Viridiplantae</taxon>
        <taxon>Streptophyta</taxon>
        <taxon>Embryophyta</taxon>
        <taxon>Tracheophyta</taxon>
        <taxon>Spermatophyta</taxon>
        <taxon>Magnoliopsida</taxon>
        <taxon>eudicotyledons</taxon>
        <taxon>Gunneridae</taxon>
        <taxon>Pentapetalae</taxon>
        <taxon>rosids</taxon>
        <taxon>fabids</taxon>
        <taxon>Rosales</taxon>
        <taxon>Cannabaceae</taxon>
        <taxon>Parasponia</taxon>
    </lineage>
</organism>
<dbReference type="InterPro" id="IPR055414">
    <property type="entry name" value="LRR_R13L4/SHOC2-like"/>
</dbReference>
<keyword evidence="5" id="KW-0067">ATP-binding</keyword>
<dbReference type="GO" id="GO:0043531">
    <property type="term" value="F:ADP binding"/>
    <property type="evidence" value="ECO:0007669"/>
    <property type="project" value="InterPro"/>
</dbReference>
<dbReference type="InterPro" id="IPR032675">
    <property type="entry name" value="LRR_dom_sf"/>
</dbReference>
<feature type="domain" description="NB-ARC" evidence="7">
    <location>
        <begin position="163"/>
        <end position="329"/>
    </location>
</feature>
<dbReference type="GO" id="GO:0005524">
    <property type="term" value="F:ATP binding"/>
    <property type="evidence" value="ECO:0007669"/>
    <property type="project" value="UniProtKB-KW"/>
</dbReference>
<evidence type="ECO:0000313" key="9">
    <source>
        <dbReference type="EMBL" id="PON37183.1"/>
    </source>
</evidence>
<dbReference type="PANTHER" id="PTHR33463:SF198">
    <property type="entry name" value="RPP4C3"/>
    <property type="match status" value="1"/>
</dbReference>
<proteinExistence type="inferred from homology"/>
<dbReference type="Proteomes" id="UP000237105">
    <property type="component" value="Unassembled WGS sequence"/>
</dbReference>
<gene>
    <name evidence="9" type="ORF">PanWU01x14_322360</name>
</gene>
<comment type="similarity">
    <text evidence="1">Belongs to the disease resistance NB-LRR family.</text>
</comment>
<keyword evidence="10" id="KW-1185">Reference proteome</keyword>
<evidence type="ECO:0000256" key="4">
    <source>
        <dbReference type="ARBA" id="ARBA00022821"/>
    </source>
</evidence>
<dbReference type="PRINTS" id="PR00364">
    <property type="entry name" value="DISEASERSIST"/>
</dbReference>
<dbReference type="InterPro" id="IPR001611">
    <property type="entry name" value="Leu-rich_rpt"/>
</dbReference>